<dbReference type="Proteomes" id="UP000183253">
    <property type="component" value="Unassembled WGS sequence"/>
</dbReference>
<name>A0A1H4CXG1_9BACT</name>
<dbReference type="STRING" id="1033731.SAMN05444145_10556"/>
<evidence type="ECO:0000313" key="2">
    <source>
        <dbReference type="Proteomes" id="UP000183253"/>
    </source>
</evidence>
<dbReference type="PROSITE" id="PS51257">
    <property type="entry name" value="PROKAR_LIPOPROTEIN"/>
    <property type="match status" value="1"/>
</dbReference>
<dbReference type="OrthoDB" id="1002568at2"/>
<protein>
    <recommendedName>
        <fullName evidence="3">DUF4843 domain-containing protein</fullName>
    </recommendedName>
</protein>
<keyword evidence="2" id="KW-1185">Reference proteome</keyword>
<gene>
    <name evidence="1" type="ORF">SAMN05444145_10556</name>
</gene>
<organism evidence="1 2">
    <name type="scientific">Alistipes timonensis JC136</name>
    <dbReference type="NCBI Taxonomy" id="1033731"/>
    <lineage>
        <taxon>Bacteria</taxon>
        <taxon>Pseudomonadati</taxon>
        <taxon>Bacteroidota</taxon>
        <taxon>Bacteroidia</taxon>
        <taxon>Bacteroidales</taxon>
        <taxon>Rikenellaceae</taxon>
        <taxon>Alistipes</taxon>
    </lineage>
</organism>
<dbReference type="RefSeq" id="WP_010260221.1">
    <property type="nucleotide sequence ID" value="NZ_CAEG01000005.1"/>
</dbReference>
<evidence type="ECO:0000313" key="1">
    <source>
        <dbReference type="EMBL" id="SEA65048.1"/>
    </source>
</evidence>
<proteinExistence type="predicted"/>
<dbReference type="AlphaFoldDB" id="A0A1H4CXG1"/>
<dbReference type="InterPro" id="IPR032299">
    <property type="entry name" value="DUF4843"/>
</dbReference>
<dbReference type="EMBL" id="FNRI01000005">
    <property type="protein sequence ID" value="SEA65048.1"/>
    <property type="molecule type" value="Genomic_DNA"/>
</dbReference>
<accession>A0A1H4CXG1</accession>
<dbReference type="Pfam" id="PF16132">
    <property type="entry name" value="DUF4843"/>
    <property type="match status" value="1"/>
</dbReference>
<sequence>MKKLIYLLAVAAFGAGACSEEGLPTYGGDRYVYFVQKSDEIVRFSFKTTPGKDERTIRLAVETVSRTPGETLGYKLEIDPEKTTAPAGSYELDPNPVIPAGSFSGETYVRVRKTDIMDEKEVDIAVRIVEGGAYRPGPTSNSLRIIRVSNIISRPDWWNDDFAAAFLGDYSDEKYEEFIKATGVSDLSDMDNSEISALCRQFVYYLREKRDNGSEVLEKDGRPMLDGININA</sequence>
<evidence type="ECO:0008006" key="3">
    <source>
        <dbReference type="Google" id="ProtNLM"/>
    </source>
</evidence>
<reference evidence="1 2" key="1">
    <citation type="submission" date="2016-10" db="EMBL/GenBank/DDBJ databases">
        <authorList>
            <person name="de Groot N.N."/>
        </authorList>
    </citation>
    <scope>NUCLEOTIDE SEQUENCE [LARGE SCALE GENOMIC DNA]</scope>
    <source>
        <strain evidence="1 2">DSM 25383</strain>
    </source>
</reference>